<dbReference type="KEGG" id="avo:AMS64_17210"/>
<dbReference type="GO" id="GO:0015627">
    <property type="term" value="C:type II protein secretion system complex"/>
    <property type="evidence" value="ECO:0007669"/>
    <property type="project" value="InterPro"/>
</dbReference>
<feature type="transmembrane region" description="Helical" evidence="1">
    <location>
        <begin position="38"/>
        <end position="57"/>
    </location>
</feature>
<sequence>MSTLLKALRRAQQPQLSAHIPAMGLPMPREEERSPRRIGWLLAPLALLLGAGANYGWHLLHLRPIEEKVEVKEVITPPFVRVEPKAMVTRPLPPPLPEPVVQPRAVAKNEGTSQGNTPALSLAEQLMIALNETPLQETPHATGQNNVQPAQLMALGSAPQSVRQQVPQFSYGSHVFSSNPAKRAVVLNGREYREGSEIAPGVVLATIDQQYIVLQVAGQSVTLKALQDWRG</sequence>
<accession>A0A2T4MZ08</accession>
<dbReference type="RefSeq" id="WP_064336997.1">
    <property type="nucleotide sequence ID" value="NZ_CAWNSG010000015.1"/>
</dbReference>
<evidence type="ECO:0000313" key="4">
    <source>
        <dbReference type="Proteomes" id="UP000241986"/>
    </source>
</evidence>
<evidence type="ECO:0000313" key="3">
    <source>
        <dbReference type="EMBL" id="PTH79823.1"/>
    </source>
</evidence>
<keyword evidence="1" id="KW-0472">Membrane</keyword>
<evidence type="ECO:0000256" key="1">
    <source>
        <dbReference type="SAM" id="Phobius"/>
    </source>
</evidence>
<dbReference type="NCBIfam" id="NF037978">
    <property type="entry name" value="T2SS_GspB"/>
    <property type="match status" value="1"/>
</dbReference>
<dbReference type="EMBL" id="PZKL01000039">
    <property type="protein sequence ID" value="PTH79823.1"/>
    <property type="molecule type" value="Genomic_DNA"/>
</dbReference>
<proteinExistence type="predicted"/>
<reference evidence="3 4" key="1">
    <citation type="submission" date="2018-03" db="EMBL/GenBank/DDBJ databases">
        <title>Aeromonas veronii whole genome sequencing and analysis.</title>
        <authorList>
            <person name="Xie H."/>
            <person name="Liu T."/>
            <person name="Wang K."/>
        </authorList>
    </citation>
    <scope>NUCLEOTIDE SEQUENCE [LARGE SCALE GENOMIC DNA]</scope>
    <source>
        <strain evidence="3 4">XH.VA.1</strain>
    </source>
</reference>
<evidence type="ECO:0000259" key="2">
    <source>
        <dbReference type="Pfam" id="PF16537"/>
    </source>
</evidence>
<keyword evidence="1" id="KW-0812">Transmembrane</keyword>
<dbReference type="InterPro" id="IPR032389">
    <property type="entry name" value="GspB_C"/>
</dbReference>
<keyword evidence="1" id="KW-1133">Transmembrane helix</keyword>
<dbReference type="AlphaFoldDB" id="A0A2T4MZ08"/>
<name>A0A2T4MZ08_AERVE</name>
<dbReference type="Proteomes" id="UP000241986">
    <property type="component" value="Unassembled WGS sequence"/>
</dbReference>
<organism evidence="3 4">
    <name type="scientific">Aeromonas veronii</name>
    <dbReference type="NCBI Taxonomy" id="654"/>
    <lineage>
        <taxon>Bacteria</taxon>
        <taxon>Pseudomonadati</taxon>
        <taxon>Pseudomonadota</taxon>
        <taxon>Gammaproteobacteria</taxon>
        <taxon>Aeromonadales</taxon>
        <taxon>Aeromonadaceae</taxon>
        <taxon>Aeromonas</taxon>
    </lineage>
</organism>
<dbReference type="Pfam" id="PF16537">
    <property type="entry name" value="T2SSB"/>
    <property type="match status" value="1"/>
</dbReference>
<feature type="domain" description="Type II secretion system protein GspB C-terminal" evidence="2">
    <location>
        <begin position="166"/>
        <end position="225"/>
    </location>
</feature>
<protein>
    <submittedName>
        <fullName evidence="3">General secretion pathway protein GspB</fullName>
    </submittedName>
</protein>
<gene>
    <name evidence="3" type="ORF">DAA48_18095</name>
</gene>
<comment type="caution">
    <text evidence="3">The sequence shown here is derived from an EMBL/GenBank/DDBJ whole genome shotgun (WGS) entry which is preliminary data.</text>
</comment>